<dbReference type="GO" id="GO:0005886">
    <property type="term" value="C:plasma membrane"/>
    <property type="evidence" value="ECO:0007669"/>
    <property type="project" value="UniProtKB-SubCell"/>
</dbReference>
<evidence type="ECO:0000256" key="6">
    <source>
        <dbReference type="ARBA" id="ARBA00022989"/>
    </source>
</evidence>
<evidence type="ECO:0000256" key="9">
    <source>
        <dbReference type="HAMAP-Rule" id="MF_00422"/>
    </source>
</evidence>
<comment type="function">
    <text evidence="9">Essential subunit of the Sec protein translocation channel SecYEG. Clamps together the 2 halves of SecY. May contact the channel plug during translocation.</text>
</comment>
<sequence>MASKTTNPFVFLQQVRTETSKVTWPSRRETMISTVMVLGFAFLAAIFFFAADQVMAFAVELILGIGR</sequence>
<dbReference type="OrthoDB" id="9812738at2"/>
<dbReference type="GO" id="GO:0008320">
    <property type="term" value="F:protein transmembrane transporter activity"/>
    <property type="evidence" value="ECO:0007669"/>
    <property type="project" value="UniProtKB-UniRule"/>
</dbReference>
<comment type="subunit">
    <text evidence="9">Component of the Sec protein translocase complex. Heterotrimer consisting of SecY, SecE and SecG subunits. The heterotrimers can form oligomers, although 1 heterotrimer is thought to be able to translocate proteins. Interacts with the ribosome. Interacts with SecDF, and other proteins may be involved. Interacts with SecA.</text>
</comment>
<name>A0A5D4H7V2_9HYPH</name>
<comment type="subcellular location">
    <subcellularLocation>
        <location evidence="9">Cell membrane</location>
        <topology evidence="9">Single-pass membrane protein</topology>
    </subcellularLocation>
    <subcellularLocation>
        <location evidence="1">Membrane</location>
    </subcellularLocation>
</comment>
<keyword evidence="2 9" id="KW-0813">Transport</keyword>
<evidence type="ECO:0000256" key="8">
    <source>
        <dbReference type="ARBA" id="ARBA00023136"/>
    </source>
</evidence>
<keyword evidence="7 9" id="KW-0811">Translocation</keyword>
<evidence type="ECO:0000256" key="3">
    <source>
        <dbReference type="ARBA" id="ARBA00022475"/>
    </source>
</evidence>
<dbReference type="Gene3D" id="1.20.5.1030">
    <property type="entry name" value="Preprotein translocase secy subunit"/>
    <property type="match status" value="1"/>
</dbReference>
<protein>
    <recommendedName>
        <fullName evidence="9">Protein translocase subunit SecE</fullName>
    </recommendedName>
</protein>
<dbReference type="GO" id="GO:0065002">
    <property type="term" value="P:intracellular protein transmembrane transport"/>
    <property type="evidence" value="ECO:0007669"/>
    <property type="project" value="UniProtKB-UniRule"/>
</dbReference>
<dbReference type="GO" id="GO:0006605">
    <property type="term" value="P:protein targeting"/>
    <property type="evidence" value="ECO:0007669"/>
    <property type="project" value="UniProtKB-UniRule"/>
</dbReference>
<keyword evidence="4 9" id="KW-0812">Transmembrane</keyword>
<dbReference type="RefSeq" id="WP_148912799.1">
    <property type="nucleotide sequence ID" value="NZ_VSZS01000043.1"/>
</dbReference>
<accession>A0A5D4H7V2</accession>
<evidence type="ECO:0000256" key="7">
    <source>
        <dbReference type="ARBA" id="ARBA00023010"/>
    </source>
</evidence>
<reference evidence="10 11" key="2">
    <citation type="submission" date="2019-09" db="EMBL/GenBank/DDBJ databases">
        <title>Mesorhizobium sp. MaA-C15 isolated from Microcystis aeruginosa.</title>
        <authorList>
            <person name="Jeong S.E."/>
            <person name="Jin H.M."/>
            <person name="Jeon C.O."/>
        </authorList>
    </citation>
    <scope>NUCLEOTIDE SEQUENCE [LARGE SCALE GENOMIC DNA]</scope>
    <source>
        <strain evidence="10 11">MaA-C15</strain>
    </source>
</reference>
<evidence type="ECO:0000313" key="11">
    <source>
        <dbReference type="Proteomes" id="UP000323258"/>
    </source>
</evidence>
<reference evidence="10 11" key="1">
    <citation type="submission" date="2019-08" db="EMBL/GenBank/DDBJ databases">
        <authorList>
            <person name="Seo Y.L."/>
        </authorList>
    </citation>
    <scope>NUCLEOTIDE SEQUENCE [LARGE SCALE GENOMIC DNA]</scope>
    <source>
        <strain evidence="10 11">MaA-C15</strain>
    </source>
</reference>
<dbReference type="InterPro" id="IPR038379">
    <property type="entry name" value="SecE_sf"/>
</dbReference>
<comment type="similarity">
    <text evidence="9">Belongs to the SecE/SEC61-gamma family.</text>
</comment>
<dbReference type="GO" id="GO:0009306">
    <property type="term" value="P:protein secretion"/>
    <property type="evidence" value="ECO:0007669"/>
    <property type="project" value="UniProtKB-UniRule"/>
</dbReference>
<dbReference type="PANTHER" id="PTHR33910">
    <property type="entry name" value="PROTEIN TRANSLOCASE SUBUNIT SECE"/>
    <property type="match status" value="1"/>
</dbReference>
<dbReference type="InterPro" id="IPR001901">
    <property type="entry name" value="Translocase_SecE/Sec61-g"/>
</dbReference>
<evidence type="ECO:0000256" key="1">
    <source>
        <dbReference type="ARBA" id="ARBA00004370"/>
    </source>
</evidence>
<keyword evidence="8 9" id="KW-0472">Membrane</keyword>
<evidence type="ECO:0000313" key="10">
    <source>
        <dbReference type="EMBL" id="TYR36768.1"/>
    </source>
</evidence>
<dbReference type="InterPro" id="IPR005807">
    <property type="entry name" value="SecE_bac"/>
</dbReference>
<dbReference type="Pfam" id="PF00584">
    <property type="entry name" value="SecE"/>
    <property type="match status" value="1"/>
</dbReference>
<dbReference type="PRINTS" id="PR01650">
    <property type="entry name" value="SECETRNLCASE"/>
</dbReference>
<evidence type="ECO:0000256" key="2">
    <source>
        <dbReference type="ARBA" id="ARBA00022448"/>
    </source>
</evidence>
<evidence type="ECO:0000256" key="5">
    <source>
        <dbReference type="ARBA" id="ARBA00022927"/>
    </source>
</evidence>
<keyword evidence="11" id="KW-1185">Reference proteome</keyword>
<dbReference type="NCBIfam" id="TIGR00964">
    <property type="entry name" value="secE_bact"/>
    <property type="match status" value="1"/>
</dbReference>
<dbReference type="GO" id="GO:0043952">
    <property type="term" value="P:protein transport by the Sec complex"/>
    <property type="evidence" value="ECO:0007669"/>
    <property type="project" value="UniProtKB-UniRule"/>
</dbReference>
<keyword evidence="6 9" id="KW-1133">Transmembrane helix</keyword>
<proteinExistence type="inferred from homology"/>
<keyword evidence="5 9" id="KW-0653">Protein transport</keyword>
<keyword evidence="3 9" id="KW-1003">Cell membrane</keyword>
<feature type="transmembrane region" description="Helical" evidence="9">
    <location>
        <begin position="31"/>
        <end position="51"/>
    </location>
</feature>
<dbReference type="PROSITE" id="PS01067">
    <property type="entry name" value="SECE_SEC61G"/>
    <property type="match status" value="1"/>
</dbReference>
<comment type="caution">
    <text evidence="10">The sequence shown here is derived from an EMBL/GenBank/DDBJ whole genome shotgun (WGS) entry which is preliminary data.</text>
</comment>
<dbReference type="Proteomes" id="UP000323258">
    <property type="component" value="Unassembled WGS sequence"/>
</dbReference>
<dbReference type="PANTHER" id="PTHR33910:SF1">
    <property type="entry name" value="PROTEIN TRANSLOCASE SUBUNIT SECE"/>
    <property type="match status" value="1"/>
</dbReference>
<dbReference type="AlphaFoldDB" id="A0A5D4H7V2"/>
<organism evidence="10 11">
    <name type="scientific">Neoaquamicrobium microcysteis</name>
    <dbReference type="NCBI Taxonomy" id="2682781"/>
    <lineage>
        <taxon>Bacteria</taxon>
        <taxon>Pseudomonadati</taxon>
        <taxon>Pseudomonadota</taxon>
        <taxon>Alphaproteobacteria</taxon>
        <taxon>Hyphomicrobiales</taxon>
        <taxon>Phyllobacteriaceae</taxon>
        <taxon>Neoaquamicrobium</taxon>
    </lineage>
</organism>
<evidence type="ECO:0000256" key="4">
    <source>
        <dbReference type="ARBA" id="ARBA00022692"/>
    </source>
</evidence>
<gene>
    <name evidence="9 10" type="primary">secE</name>
    <name evidence="10" type="ORF">FY036_00660</name>
</gene>
<dbReference type="HAMAP" id="MF_00422">
    <property type="entry name" value="SecE"/>
    <property type="match status" value="1"/>
</dbReference>
<dbReference type="EMBL" id="VSZS01000043">
    <property type="protein sequence ID" value="TYR36768.1"/>
    <property type="molecule type" value="Genomic_DNA"/>
</dbReference>